<keyword evidence="2" id="KW-0812">Transmembrane</keyword>
<evidence type="ECO:0000256" key="1">
    <source>
        <dbReference type="ARBA" id="ARBA00005801"/>
    </source>
</evidence>
<feature type="transmembrane region" description="Helical" evidence="2">
    <location>
        <begin position="138"/>
        <end position="159"/>
    </location>
</feature>
<dbReference type="InterPro" id="IPR050882">
    <property type="entry name" value="Prepilin_peptidase/N-MTase"/>
</dbReference>
<comment type="similarity">
    <text evidence="1">Belongs to the peptidase A24 family.</text>
</comment>
<keyword evidence="2" id="KW-0472">Membrane</keyword>
<evidence type="ECO:0000313" key="5">
    <source>
        <dbReference type="Proteomes" id="UP000237883"/>
    </source>
</evidence>
<feature type="transmembrane region" description="Helical" evidence="2">
    <location>
        <begin position="88"/>
        <end position="104"/>
    </location>
</feature>
<sequence>MDQYYVFMIIKSVISVIIALLLGNGTVVWFNNMPVRWFQEEGENLPSSLIADIESERQRLPSTPWKLVFTVFFGASGVFLSIRESSQFMIAGMLLIFIVTMMAICDAKYRIIPDQLNVLLAVSAVGFVSFNEKLLEPIYGALIGLSLGLATYGLGRLIYHKTVIGGADIKFYISIGLVTGMHGVIAIFILISVFALIHIIYLSITKKFDADEHRPMLVYALPAVTLYVLVLWDYLPLVLL</sequence>
<feature type="transmembrane region" description="Helical" evidence="2">
    <location>
        <begin position="216"/>
        <end position="235"/>
    </location>
</feature>
<dbReference type="EMBL" id="CP027228">
    <property type="protein sequence ID" value="AVM47604.1"/>
    <property type="molecule type" value="Genomic_DNA"/>
</dbReference>
<dbReference type="Proteomes" id="UP000237883">
    <property type="component" value="Chromosome"/>
</dbReference>
<accession>A0A2S0L2Z7</accession>
<proteinExistence type="inferred from homology"/>
<dbReference type="Pfam" id="PF01478">
    <property type="entry name" value="Peptidase_A24"/>
    <property type="match status" value="1"/>
</dbReference>
<dbReference type="GO" id="GO:0006465">
    <property type="term" value="P:signal peptide processing"/>
    <property type="evidence" value="ECO:0007669"/>
    <property type="project" value="TreeGrafter"/>
</dbReference>
<dbReference type="PANTHER" id="PTHR30487">
    <property type="entry name" value="TYPE 4 PREPILIN-LIKE PROTEINS LEADER PEPTIDE-PROCESSING ENZYME"/>
    <property type="match status" value="1"/>
</dbReference>
<dbReference type="PANTHER" id="PTHR30487:SF0">
    <property type="entry name" value="PREPILIN LEADER PEPTIDASE_N-METHYLTRANSFERASE-RELATED"/>
    <property type="match status" value="1"/>
</dbReference>
<organism evidence="4 5">
    <name type="scientific">Mogibacterium diversum</name>
    <dbReference type="NCBI Taxonomy" id="114527"/>
    <lineage>
        <taxon>Bacteria</taxon>
        <taxon>Bacillati</taxon>
        <taxon>Bacillota</taxon>
        <taxon>Clostridia</taxon>
        <taxon>Peptostreptococcales</taxon>
        <taxon>Anaerovoracaceae</taxon>
        <taxon>Mogibacterium</taxon>
    </lineage>
</organism>
<gene>
    <name evidence="4" type="ORF">C5Q96_01450</name>
</gene>
<dbReference type="KEGG" id="mdv:C5Q96_01450"/>
<dbReference type="InterPro" id="IPR000045">
    <property type="entry name" value="Prepilin_IV_endopep_pep"/>
</dbReference>
<evidence type="ECO:0000256" key="2">
    <source>
        <dbReference type="SAM" id="Phobius"/>
    </source>
</evidence>
<evidence type="ECO:0000259" key="3">
    <source>
        <dbReference type="Pfam" id="PF01478"/>
    </source>
</evidence>
<dbReference type="GO" id="GO:0005886">
    <property type="term" value="C:plasma membrane"/>
    <property type="evidence" value="ECO:0007669"/>
    <property type="project" value="TreeGrafter"/>
</dbReference>
<feature type="transmembrane region" description="Helical" evidence="2">
    <location>
        <begin position="6"/>
        <end position="30"/>
    </location>
</feature>
<keyword evidence="2" id="KW-1133">Transmembrane helix</keyword>
<feature type="domain" description="Prepilin type IV endopeptidase peptidase" evidence="3">
    <location>
        <begin position="93"/>
        <end position="199"/>
    </location>
</feature>
<feature type="transmembrane region" description="Helical" evidence="2">
    <location>
        <begin position="171"/>
        <end position="204"/>
    </location>
</feature>
<dbReference type="AlphaFoldDB" id="A0A2S0L2Z7"/>
<dbReference type="GO" id="GO:0004190">
    <property type="term" value="F:aspartic-type endopeptidase activity"/>
    <property type="evidence" value="ECO:0007669"/>
    <property type="project" value="InterPro"/>
</dbReference>
<reference evidence="5" key="1">
    <citation type="submission" date="2018-02" db="EMBL/GenBank/DDBJ databases">
        <authorList>
            <person name="Holder M.E."/>
            <person name="Ajami N.J."/>
            <person name="Petrosino J.F."/>
        </authorList>
    </citation>
    <scope>NUCLEOTIDE SEQUENCE [LARGE SCALE GENOMIC DNA]</scope>
    <source>
        <strain evidence="5">CCUG 47132</strain>
    </source>
</reference>
<evidence type="ECO:0000313" key="4">
    <source>
        <dbReference type="EMBL" id="AVM47604.1"/>
    </source>
</evidence>
<feature type="transmembrane region" description="Helical" evidence="2">
    <location>
        <begin position="65"/>
        <end position="82"/>
    </location>
</feature>
<dbReference type="Gene3D" id="1.20.120.1220">
    <property type="match status" value="1"/>
</dbReference>
<keyword evidence="5" id="KW-1185">Reference proteome</keyword>
<protein>
    <recommendedName>
        <fullName evidence="3">Prepilin type IV endopeptidase peptidase domain-containing protein</fullName>
    </recommendedName>
</protein>
<name>A0A2S0L2Z7_9FIRM</name>